<dbReference type="HOGENOM" id="CLU_035171_0_0_1"/>
<dbReference type="OrthoDB" id="3226575at2759"/>
<accession>A0A0C3LDI6</accession>
<dbReference type="Proteomes" id="UP000054248">
    <property type="component" value="Unassembled WGS sequence"/>
</dbReference>
<name>A0A0C3LDI6_9AGAM</name>
<dbReference type="STRING" id="1051891.A0A0C3LDI6"/>
<proteinExistence type="predicted"/>
<dbReference type="EMBL" id="KN822958">
    <property type="protein sequence ID" value="KIO31998.1"/>
    <property type="molecule type" value="Genomic_DNA"/>
</dbReference>
<reference evidence="2" key="2">
    <citation type="submission" date="2015-01" db="EMBL/GenBank/DDBJ databases">
        <title>Evolutionary Origins and Diversification of the Mycorrhizal Mutualists.</title>
        <authorList>
            <consortium name="DOE Joint Genome Institute"/>
            <consortium name="Mycorrhizal Genomics Consortium"/>
            <person name="Kohler A."/>
            <person name="Kuo A."/>
            <person name="Nagy L.G."/>
            <person name="Floudas D."/>
            <person name="Copeland A."/>
            <person name="Barry K.W."/>
            <person name="Cichocki N."/>
            <person name="Veneault-Fourrey C."/>
            <person name="LaButti K."/>
            <person name="Lindquist E.A."/>
            <person name="Lipzen A."/>
            <person name="Lundell T."/>
            <person name="Morin E."/>
            <person name="Murat C."/>
            <person name="Riley R."/>
            <person name="Ohm R."/>
            <person name="Sun H."/>
            <person name="Tunlid A."/>
            <person name="Henrissat B."/>
            <person name="Grigoriev I.V."/>
            <person name="Hibbett D.S."/>
            <person name="Martin F."/>
        </authorList>
    </citation>
    <scope>NUCLEOTIDE SEQUENCE [LARGE SCALE GENOMIC DNA]</scope>
    <source>
        <strain evidence="2">MUT 4182</strain>
    </source>
</reference>
<organism evidence="1 2">
    <name type="scientific">Tulasnella calospora MUT 4182</name>
    <dbReference type="NCBI Taxonomy" id="1051891"/>
    <lineage>
        <taxon>Eukaryota</taxon>
        <taxon>Fungi</taxon>
        <taxon>Dikarya</taxon>
        <taxon>Basidiomycota</taxon>
        <taxon>Agaricomycotina</taxon>
        <taxon>Agaricomycetes</taxon>
        <taxon>Cantharellales</taxon>
        <taxon>Tulasnellaceae</taxon>
        <taxon>Tulasnella</taxon>
    </lineage>
</organism>
<protein>
    <submittedName>
        <fullName evidence="1">Uncharacterized protein</fullName>
    </submittedName>
</protein>
<dbReference type="AlphaFoldDB" id="A0A0C3LDI6"/>
<evidence type="ECO:0000313" key="2">
    <source>
        <dbReference type="Proteomes" id="UP000054248"/>
    </source>
</evidence>
<reference evidence="1 2" key="1">
    <citation type="submission" date="2014-04" db="EMBL/GenBank/DDBJ databases">
        <authorList>
            <consortium name="DOE Joint Genome Institute"/>
            <person name="Kuo A."/>
            <person name="Girlanda M."/>
            <person name="Perotto S."/>
            <person name="Kohler A."/>
            <person name="Nagy L.G."/>
            <person name="Floudas D."/>
            <person name="Copeland A."/>
            <person name="Barry K.W."/>
            <person name="Cichocki N."/>
            <person name="Veneault-Fourrey C."/>
            <person name="LaButti K."/>
            <person name="Lindquist E.A."/>
            <person name="Lipzen A."/>
            <person name="Lundell T."/>
            <person name="Morin E."/>
            <person name="Murat C."/>
            <person name="Sun H."/>
            <person name="Tunlid A."/>
            <person name="Henrissat B."/>
            <person name="Grigoriev I.V."/>
            <person name="Hibbett D.S."/>
            <person name="Martin F."/>
            <person name="Nordberg H.P."/>
            <person name="Cantor M.N."/>
            <person name="Hua S.X."/>
        </authorList>
    </citation>
    <scope>NUCLEOTIDE SEQUENCE [LARGE SCALE GENOMIC DNA]</scope>
    <source>
        <strain evidence="1 2">MUT 4182</strain>
    </source>
</reference>
<sequence>MEPLRIRTPGEDDVTFLTIVFPRLARWKHARIELDGGSPSQLQYLEQPAPLLESFSMQIPDRGQRSQVNLFQGHCPSLSEIDISGLAIKWSSSIFQNVRSISIRDVWQHGPTVEEVLQLVGSSPRLKHFYISGLSPSNQPLDIPPVEVPHLDSLSILYADASSTQHILSRIRAPTLTKLAVKPTLHQVDSYHLPTFLDVGLRHFNRTIRSGIERAHSLCISIDWHGGIISVSTRHAPGPGAPTNEDIMLDFYNKSNTKGLQLCLGLLLPSPTLCPPISLGITATNDIPESDLQWMLEGEINNKVTEISFEPPNNGAFLSFLCTGRNRGGTVKWPFPSVKTLNLPRGISGRDAVRLIRQRYAPAAKDFTPIQPASSGGFVHEPVDPLSQLRVEGVGFNEIEYDRLVNIVGKDIL</sequence>
<gene>
    <name evidence="1" type="ORF">M407DRAFT_19023</name>
</gene>
<keyword evidence="2" id="KW-1185">Reference proteome</keyword>
<evidence type="ECO:0000313" key="1">
    <source>
        <dbReference type="EMBL" id="KIO31998.1"/>
    </source>
</evidence>
<feature type="non-terminal residue" evidence="1">
    <location>
        <position position="413"/>
    </location>
</feature>